<feature type="compositionally biased region" description="Polar residues" evidence="1">
    <location>
        <begin position="49"/>
        <end position="60"/>
    </location>
</feature>
<proteinExistence type="predicted"/>
<keyword evidence="3" id="KW-1185">Reference proteome</keyword>
<dbReference type="Proteomes" id="UP001305647">
    <property type="component" value="Unassembled WGS sequence"/>
</dbReference>
<evidence type="ECO:0000313" key="2">
    <source>
        <dbReference type="EMBL" id="KAK4098065.1"/>
    </source>
</evidence>
<feature type="region of interest" description="Disordered" evidence="1">
    <location>
        <begin position="1"/>
        <end position="60"/>
    </location>
</feature>
<accession>A0AAN6SY27</accession>
<feature type="compositionally biased region" description="Low complexity" evidence="1">
    <location>
        <begin position="1"/>
        <end position="16"/>
    </location>
</feature>
<protein>
    <submittedName>
        <fullName evidence="2">Uncharacterized protein</fullName>
    </submittedName>
</protein>
<gene>
    <name evidence="2" type="ORF">N658DRAFT_488716</name>
</gene>
<feature type="compositionally biased region" description="Polar residues" evidence="1">
    <location>
        <begin position="31"/>
        <end position="42"/>
    </location>
</feature>
<comment type="caution">
    <text evidence="2">The sequence shown here is derived from an EMBL/GenBank/DDBJ whole genome shotgun (WGS) entry which is preliminary data.</text>
</comment>
<name>A0AAN6SY27_9PEZI</name>
<organism evidence="2 3">
    <name type="scientific">Parathielavia hyrcaniae</name>
    <dbReference type="NCBI Taxonomy" id="113614"/>
    <lineage>
        <taxon>Eukaryota</taxon>
        <taxon>Fungi</taxon>
        <taxon>Dikarya</taxon>
        <taxon>Ascomycota</taxon>
        <taxon>Pezizomycotina</taxon>
        <taxon>Sordariomycetes</taxon>
        <taxon>Sordariomycetidae</taxon>
        <taxon>Sordariales</taxon>
        <taxon>Chaetomiaceae</taxon>
        <taxon>Parathielavia</taxon>
    </lineage>
</organism>
<reference evidence="2" key="2">
    <citation type="submission" date="2023-05" db="EMBL/GenBank/DDBJ databases">
        <authorList>
            <consortium name="Lawrence Berkeley National Laboratory"/>
            <person name="Steindorff A."/>
            <person name="Hensen N."/>
            <person name="Bonometti L."/>
            <person name="Westerberg I."/>
            <person name="Brannstrom I.O."/>
            <person name="Guillou S."/>
            <person name="Cros-Aarteil S."/>
            <person name="Calhoun S."/>
            <person name="Haridas S."/>
            <person name="Kuo A."/>
            <person name="Mondo S."/>
            <person name="Pangilinan J."/>
            <person name="Riley R."/>
            <person name="Labutti K."/>
            <person name="Andreopoulos B."/>
            <person name="Lipzen A."/>
            <person name="Chen C."/>
            <person name="Yanf M."/>
            <person name="Daum C."/>
            <person name="Ng V."/>
            <person name="Clum A."/>
            <person name="Ohm R."/>
            <person name="Martin F."/>
            <person name="Silar P."/>
            <person name="Natvig D."/>
            <person name="Lalanne C."/>
            <person name="Gautier V."/>
            <person name="Ament-Velasquez S.L."/>
            <person name="Kruys A."/>
            <person name="Hutchinson M.I."/>
            <person name="Powell A.J."/>
            <person name="Barry K."/>
            <person name="Miller A.N."/>
            <person name="Grigoriev I.V."/>
            <person name="Debuchy R."/>
            <person name="Gladieux P."/>
            <person name="Thoren M.H."/>
            <person name="Johannesson H."/>
        </authorList>
    </citation>
    <scope>NUCLEOTIDE SEQUENCE</scope>
    <source>
        <strain evidence="2">CBS 757.83</strain>
    </source>
</reference>
<dbReference type="EMBL" id="MU863663">
    <property type="protein sequence ID" value="KAK4098065.1"/>
    <property type="molecule type" value="Genomic_DNA"/>
</dbReference>
<sequence length="310" mass="34261">MKASALAPAHADAASQPPSPDGTPEGPAAPNITSPPTANSTKGLLENDSGYSSNTPSQNVPAAEAEALIDEAQPDPCPCRPPRLFPLAHRKDVYLIDQAPTLDIRTHFLNIELRLYNGLKDERRGPDTPYSKGVAVRLVMLGTIDTRPPDAKPSIVVFCPEARWGLVKKFFERPEVRCLYQPPDDDPNLPKFDFYLGPPLRLKTGLALATTCDLDILLRDNNNRSQDVPVLRPTLCGTPIYVRCPDRNSFVFATLGGIVQVTMWPMEVVCYGLTAVTRCYTSCSIAARIPPYRQWSEDVHYRISLAEYTR</sequence>
<evidence type="ECO:0000256" key="1">
    <source>
        <dbReference type="SAM" id="MobiDB-lite"/>
    </source>
</evidence>
<reference evidence="2" key="1">
    <citation type="journal article" date="2023" name="Mol. Phylogenet. Evol.">
        <title>Genome-scale phylogeny and comparative genomics of the fungal order Sordariales.</title>
        <authorList>
            <person name="Hensen N."/>
            <person name="Bonometti L."/>
            <person name="Westerberg I."/>
            <person name="Brannstrom I.O."/>
            <person name="Guillou S."/>
            <person name="Cros-Aarteil S."/>
            <person name="Calhoun S."/>
            <person name="Haridas S."/>
            <person name="Kuo A."/>
            <person name="Mondo S."/>
            <person name="Pangilinan J."/>
            <person name="Riley R."/>
            <person name="LaButti K."/>
            <person name="Andreopoulos B."/>
            <person name="Lipzen A."/>
            <person name="Chen C."/>
            <person name="Yan M."/>
            <person name="Daum C."/>
            <person name="Ng V."/>
            <person name="Clum A."/>
            <person name="Steindorff A."/>
            <person name="Ohm R.A."/>
            <person name="Martin F."/>
            <person name="Silar P."/>
            <person name="Natvig D.O."/>
            <person name="Lalanne C."/>
            <person name="Gautier V."/>
            <person name="Ament-Velasquez S.L."/>
            <person name="Kruys A."/>
            <person name="Hutchinson M.I."/>
            <person name="Powell A.J."/>
            <person name="Barry K."/>
            <person name="Miller A.N."/>
            <person name="Grigoriev I.V."/>
            <person name="Debuchy R."/>
            <person name="Gladieux P."/>
            <person name="Hiltunen Thoren M."/>
            <person name="Johannesson H."/>
        </authorList>
    </citation>
    <scope>NUCLEOTIDE SEQUENCE</scope>
    <source>
        <strain evidence="2">CBS 757.83</strain>
    </source>
</reference>
<dbReference type="AlphaFoldDB" id="A0AAN6SY27"/>
<evidence type="ECO:0000313" key="3">
    <source>
        <dbReference type="Proteomes" id="UP001305647"/>
    </source>
</evidence>